<comment type="caution">
    <text evidence="9">The sequence shown here is derived from an EMBL/GenBank/DDBJ whole genome shotgun (WGS) entry which is preliminary data.</text>
</comment>
<dbReference type="PIRSF" id="PIRSF500217">
    <property type="entry name" value="AlgI"/>
    <property type="match status" value="1"/>
</dbReference>
<feature type="transmembrane region" description="Helical" evidence="8">
    <location>
        <begin position="446"/>
        <end position="471"/>
    </location>
</feature>
<feature type="transmembrane region" description="Helical" evidence="8">
    <location>
        <begin position="167"/>
        <end position="185"/>
    </location>
</feature>
<feature type="transmembrane region" description="Helical" evidence="8">
    <location>
        <begin position="87"/>
        <end position="107"/>
    </location>
</feature>
<evidence type="ECO:0000256" key="3">
    <source>
        <dbReference type="ARBA" id="ARBA00022475"/>
    </source>
</evidence>
<keyword evidence="7" id="KW-0808">Transferase</keyword>
<keyword evidence="4 8" id="KW-0812">Transmembrane</keyword>
<dbReference type="GO" id="GO:0005886">
    <property type="term" value="C:plasma membrane"/>
    <property type="evidence" value="ECO:0007669"/>
    <property type="project" value="UniProtKB-SubCell"/>
</dbReference>
<reference evidence="9" key="1">
    <citation type="journal article" date="2021" name="PeerJ">
        <title>Extensive microbial diversity within the chicken gut microbiome revealed by metagenomics and culture.</title>
        <authorList>
            <person name="Gilroy R."/>
            <person name="Ravi A."/>
            <person name="Getino M."/>
            <person name="Pursley I."/>
            <person name="Horton D.L."/>
            <person name="Alikhan N.F."/>
            <person name="Baker D."/>
            <person name="Gharbi K."/>
            <person name="Hall N."/>
            <person name="Watson M."/>
            <person name="Adriaenssens E.M."/>
            <person name="Foster-Nyarko E."/>
            <person name="Jarju S."/>
            <person name="Secka A."/>
            <person name="Antonio M."/>
            <person name="Oren A."/>
            <person name="Chaudhuri R.R."/>
            <person name="La Ragione R."/>
            <person name="Hildebrand F."/>
            <person name="Pallen M.J."/>
        </authorList>
    </citation>
    <scope>NUCLEOTIDE SEQUENCE</scope>
    <source>
        <strain evidence="9">USAMLcec2-132</strain>
    </source>
</reference>
<evidence type="ECO:0000256" key="4">
    <source>
        <dbReference type="ARBA" id="ARBA00022692"/>
    </source>
</evidence>
<proteinExistence type="inferred from homology"/>
<evidence type="ECO:0000256" key="2">
    <source>
        <dbReference type="ARBA" id="ARBA00010323"/>
    </source>
</evidence>
<keyword evidence="7" id="KW-0012">Acyltransferase</keyword>
<dbReference type="Proteomes" id="UP000823891">
    <property type="component" value="Unassembled WGS sequence"/>
</dbReference>
<protein>
    <submittedName>
        <fullName evidence="9">MBOAT family protein</fullName>
    </submittedName>
</protein>
<dbReference type="PANTHER" id="PTHR13285">
    <property type="entry name" value="ACYLTRANSFERASE"/>
    <property type="match status" value="1"/>
</dbReference>
<evidence type="ECO:0000256" key="1">
    <source>
        <dbReference type="ARBA" id="ARBA00004651"/>
    </source>
</evidence>
<organism evidence="9 10">
    <name type="scientific">Candidatus Eisenbergiella merdavium</name>
    <dbReference type="NCBI Taxonomy" id="2838551"/>
    <lineage>
        <taxon>Bacteria</taxon>
        <taxon>Bacillati</taxon>
        <taxon>Bacillota</taxon>
        <taxon>Clostridia</taxon>
        <taxon>Lachnospirales</taxon>
        <taxon>Lachnospiraceae</taxon>
        <taxon>Eisenbergiella</taxon>
    </lineage>
</organism>
<reference evidence="9" key="2">
    <citation type="submission" date="2021-04" db="EMBL/GenBank/DDBJ databases">
        <authorList>
            <person name="Gilroy R."/>
        </authorList>
    </citation>
    <scope>NUCLEOTIDE SEQUENCE</scope>
    <source>
        <strain evidence="9">USAMLcec2-132</strain>
    </source>
</reference>
<dbReference type="PIRSF" id="PIRSF016636">
    <property type="entry name" value="AlgI_DltB"/>
    <property type="match status" value="1"/>
</dbReference>
<feature type="transmembrane region" description="Helical" evidence="8">
    <location>
        <begin position="48"/>
        <end position="66"/>
    </location>
</feature>
<dbReference type="Pfam" id="PF03062">
    <property type="entry name" value="MBOAT"/>
    <property type="match status" value="1"/>
</dbReference>
<dbReference type="InterPro" id="IPR004299">
    <property type="entry name" value="MBOAT_fam"/>
</dbReference>
<dbReference type="GO" id="GO:0042121">
    <property type="term" value="P:alginic acid biosynthetic process"/>
    <property type="evidence" value="ECO:0007669"/>
    <property type="project" value="InterPro"/>
</dbReference>
<dbReference type="InterPro" id="IPR051085">
    <property type="entry name" value="MB_O-acyltransferase"/>
</dbReference>
<keyword evidence="3 7" id="KW-1003">Cell membrane</keyword>
<feature type="transmembrane region" description="Helical" evidence="8">
    <location>
        <begin position="491"/>
        <end position="508"/>
    </location>
</feature>
<evidence type="ECO:0000313" key="10">
    <source>
        <dbReference type="Proteomes" id="UP000823891"/>
    </source>
</evidence>
<dbReference type="AlphaFoldDB" id="A0A9D2NDH7"/>
<dbReference type="GO" id="GO:0016746">
    <property type="term" value="F:acyltransferase activity"/>
    <property type="evidence" value="ECO:0007669"/>
    <property type="project" value="UniProtKB-KW"/>
</dbReference>
<comment type="subcellular location">
    <subcellularLocation>
        <location evidence="1">Cell membrane</location>
        <topology evidence="1">Multi-pass membrane protein</topology>
    </subcellularLocation>
</comment>
<keyword evidence="5 8" id="KW-1133">Transmembrane helix</keyword>
<feature type="transmembrane region" description="Helical" evidence="8">
    <location>
        <begin position="337"/>
        <end position="354"/>
    </location>
</feature>
<dbReference type="PANTHER" id="PTHR13285:SF18">
    <property type="entry name" value="PROTEIN-CYSTEINE N-PALMITOYLTRANSFERASE RASP"/>
    <property type="match status" value="1"/>
</dbReference>
<gene>
    <name evidence="9" type="ORF">H9761_05360</name>
</gene>
<dbReference type="EMBL" id="DWWS01000020">
    <property type="protein sequence ID" value="HJC23118.1"/>
    <property type="molecule type" value="Genomic_DNA"/>
</dbReference>
<sequence length="521" mass="59210">MSVTSFYFLLFYALVLLIYYIVPKKGQWVILLLASLLYYLFSDNGFLIFYPAAAVLVCQAGIRRMVRVRERSEELKKLGKDPQRMCRRALIGVIAVNVGALFLLKYINFGINTVNAVASLLGGGDGLLAGLSWLVPLGISYYSLTLIGYVVDVYFEIAKPLKNPAKLALYGMFFPCMLSGPILRFREDADQLYEPHPFDYVQVTRGMQRMLWGFFKVLVISERMGQIVDTVYGNYAQYPGLYIWIGTVAFAFQLYTNFSGGMDISLGIAQTFGLRLPENFERPFFSRTIAEYWRRWHITLGVWMKEYVFYPILRSAPFTKLGKSLRARFGKKKGKQLTTFAGMFLLWFAVGVWHGGDWKYVIGSGLLHWAYIVCGELLEPVYAKGMARFGIDPKAKWVDRLRILRTFFLVNIGFVFFRADSVGAALAMLKGAVSTFNPAILINGSIFTLGLDWIEFTIAAVSLLMLLAVSLMQEKGSVRERIGKKSLPVRWIIWYALLFYVILLGNYGPDYSAAEFIYQGF</sequence>
<evidence type="ECO:0000313" key="9">
    <source>
        <dbReference type="EMBL" id="HJC23118.1"/>
    </source>
</evidence>
<evidence type="ECO:0000256" key="8">
    <source>
        <dbReference type="SAM" id="Phobius"/>
    </source>
</evidence>
<feature type="transmembrane region" description="Helical" evidence="8">
    <location>
        <begin position="6"/>
        <end position="22"/>
    </location>
</feature>
<evidence type="ECO:0000256" key="7">
    <source>
        <dbReference type="PIRNR" id="PIRNR016636"/>
    </source>
</evidence>
<keyword evidence="6 7" id="KW-0472">Membrane</keyword>
<feature type="transmembrane region" description="Helical" evidence="8">
    <location>
        <begin position="360"/>
        <end position="382"/>
    </location>
</feature>
<evidence type="ECO:0000256" key="5">
    <source>
        <dbReference type="ARBA" id="ARBA00022989"/>
    </source>
</evidence>
<comment type="similarity">
    <text evidence="2 7">Belongs to the membrane-bound acyltransferase family.</text>
</comment>
<feature type="transmembrane region" description="Helical" evidence="8">
    <location>
        <begin position="241"/>
        <end position="258"/>
    </location>
</feature>
<feature type="transmembrane region" description="Helical" evidence="8">
    <location>
        <begin position="403"/>
        <end position="426"/>
    </location>
</feature>
<evidence type="ECO:0000256" key="6">
    <source>
        <dbReference type="ARBA" id="ARBA00023136"/>
    </source>
</evidence>
<accession>A0A9D2NDH7</accession>
<feature type="transmembrane region" description="Helical" evidence="8">
    <location>
        <begin position="127"/>
        <end position="155"/>
    </location>
</feature>
<dbReference type="InterPro" id="IPR028362">
    <property type="entry name" value="AlgI"/>
</dbReference>
<dbReference type="InterPro" id="IPR024194">
    <property type="entry name" value="Ac/AlaTfrase_AlgI/DltB"/>
</dbReference>
<name>A0A9D2NDH7_9FIRM</name>